<evidence type="ECO:0000313" key="8">
    <source>
        <dbReference type="Proteomes" id="UP000475117"/>
    </source>
</evidence>
<feature type="binding site" evidence="5">
    <location>
        <begin position="274"/>
        <end position="275"/>
    </location>
    <ligand>
        <name>ATP</name>
        <dbReference type="ChEBI" id="CHEBI:30616"/>
    </ligand>
</feature>
<feature type="binding site" evidence="5">
    <location>
        <position position="150"/>
    </location>
    <ligand>
        <name>ATP</name>
        <dbReference type="ChEBI" id="CHEBI:30616"/>
    </ligand>
</feature>
<keyword evidence="1 5" id="KW-0436">Ligase</keyword>
<proteinExistence type="inferred from homology"/>
<feature type="binding site" evidence="5">
    <location>
        <position position="197"/>
    </location>
    <ligand>
        <name>ATP</name>
        <dbReference type="ChEBI" id="CHEBI:30616"/>
    </ligand>
</feature>
<comment type="catalytic activity">
    <reaction evidence="5 6">
        <text>5-amino-1-(5-phospho-beta-D-ribosyl)imidazole + hydrogencarbonate + ATP = 5-carboxyamino-1-(5-phospho-D-ribosyl)imidazole + ADP + phosphate + 2 H(+)</text>
        <dbReference type="Rhea" id="RHEA:19317"/>
        <dbReference type="ChEBI" id="CHEBI:15378"/>
        <dbReference type="ChEBI" id="CHEBI:17544"/>
        <dbReference type="ChEBI" id="CHEBI:30616"/>
        <dbReference type="ChEBI" id="CHEBI:43474"/>
        <dbReference type="ChEBI" id="CHEBI:58730"/>
        <dbReference type="ChEBI" id="CHEBI:137981"/>
        <dbReference type="ChEBI" id="CHEBI:456216"/>
        <dbReference type="EC" id="6.3.4.18"/>
    </reaction>
</comment>
<dbReference type="InterPro" id="IPR013815">
    <property type="entry name" value="ATP_grasp_subdomain_1"/>
</dbReference>
<dbReference type="NCBIfam" id="NF004675">
    <property type="entry name" value="PRK06019.1-1"/>
    <property type="match status" value="1"/>
</dbReference>
<dbReference type="RefSeq" id="WP_164362709.1">
    <property type="nucleotide sequence ID" value="NZ_CP066776.1"/>
</dbReference>
<dbReference type="SUPFAM" id="SSF52440">
    <property type="entry name" value="PreATP-grasp domain"/>
    <property type="match status" value="1"/>
</dbReference>
<dbReference type="Gene3D" id="3.40.50.20">
    <property type="match status" value="1"/>
</dbReference>
<dbReference type="AlphaFoldDB" id="A0A6B3L2J3"/>
<sequence length="387" mass="41598">MSSDTSIQPPATIGVVGGGQLGRMMVLEARRMGFRTVVFTDEAPGCPGGQVADEEINATFDDAEAKEDFLSKIDVCTYEFENIPADFIASIEAELPVHPSKFALETCQHREREKLFLRGHDIPCAPFAVVDSAESLADALEQIGTPCVLKTAAFGYDGKGQIKISEAPVDAAAVEKIWSDLDAPRGVLEGWVNFVAEVSVVAARGIGGSFAPFPVSENIHTNHILDTTIVPARISDESAASAVALAKSVGDALGYVGVFAVELFLLEDGSLVVNEIAPRPHNSGHYTIDACDVSQFGMQIRAVAGLPLSAPRLLRPVAMVNLLGDVWPEAEVHPDWSPVLDDQDARLHLYGKRIARAGRKMGHFCVLADDAETAYMKSQEIMGELKR</sequence>
<dbReference type="KEGG" id="soa:G3M56_005645"/>
<dbReference type="Pfam" id="PF02222">
    <property type="entry name" value="ATP-grasp"/>
    <property type="match status" value="1"/>
</dbReference>
<dbReference type="EMBL" id="CP066776">
    <property type="protein sequence ID" value="QQL46065.1"/>
    <property type="molecule type" value="Genomic_DNA"/>
</dbReference>
<keyword evidence="4 5" id="KW-0067">ATP-binding</keyword>
<dbReference type="UniPathway" id="UPA00074">
    <property type="reaction ID" value="UER00942"/>
</dbReference>
<dbReference type="InterPro" id="IPR003135">
    <property type="entry name" value="ATP-grasp_carboxylate-amine"/>
</dbReference>
<dbReference type="NCBIfam" id="NF004677">
    <property type="entry name" value="PRK06019.1-3"/>
    <property type="match status" value="1"/>
</dbReference>
<dbReference type="PANTHER" id="PTHR11609">
    <property type="entry name" value="PURINE BIOSYNTHESIS PROTEIN 6/7, PUR6/7"/>
    <property type="match status" value="1"/>
</dbReference>
<dbReference type="Pfam" id="PF22660">
    <property type="entry name" value="RS_preATP-grasp-like"/>
    <property type="match status" value="1"/>
</dbReference>
<reference evidence="7 8" key="1">
    <citation type="submission" date="2020-12" db="EMBL/GenBank/DDBJ databases">
        <title>Sulforoseuscoccus oceanibium gen. nov., sp. nov., a representative of the phylum Verrucomicrobia with special cytoplasmic membrane, and proposal of Sulforoseuscoccusaceae fam. nov.</title>
        <authorList>
            <person name="Xi F."/>
        </authorList>
    </citation>
    <scope>NUCLEOTIDE SEQUENCE [LARGE SCALE GENOMIC DNA]</scope>
    <source>
        <strain evidence="7 8">T37</strain>
    </source>
</reference>
<name>A0A6B3L2J3_9BACT</name>
<dbReference type="GO" id="GO:0005524">
    <property type="term" value="F:ATP binding"/>
    <property type="evidence" value="ECO:0007669"/>
    <property type="project" value="UniProtKB-UniRule"/>
</dbReference>
<dbReference type="PROSITE" id="PS00065">
    <property type="entry name" value="D_2_HYDROXYACID_DH_1"/>
    <property type="match status" value="1"/>
</dbReference>
<dbReference type="InterPro" id="IPR011761">
    <property type="entry name" value="ATP-grasp"/>
</dbReference>
<dbReference type="NCBIfam" id="TIGR01161">
    <property type="entry name" value="purK"/>
    <property type="match status" value="1"/>
</dbReference>
<comment type="similarity">
    <text evidence="5 6">Belongs to the PurK/PurT family.</text>
</comment>
<comment type="subunit">
    <text evidence="5 6">Homodimer.</text>
</comment>
<dbReference type="Pfam" id="PF17769">
    <property type="entry name" value="PurK_C"/>
    <property type="match status" value="1"/>
</dbReference>
<evidence type="ECO:0000256" key="3">
    <source>
        <dbReference type="ARBA" id="ARBA00022755"/>
    </source>
</evidence>
<evidence type="ECO:0000256" key="1">
    <source>
        <dbReference type="ARBA" id="ARBA00022598"/>
    </source>
</evidence>
<dbReference type="GO" id="GO:0034028">
    <property type="term" value="F:5-(carboxyamino)imidazole ribonucleotide synthase activity"/>
    <property type="evidence" value="ECO:0007669"/>
    <property type="project" value="UniProtKB-UniRule"/>
</dbReference>
<dbReference type="NCBIfam" id="NF004676">
    <property type="entry name" value="PRK06019.1-2"/>
    <property type="match status" value="1"/>
</dbReference>
<dbReference type="GO" id="GO:0005829">
    <property type="term" value="C:cytosol"/>
    <property type="evidence" value="ECO:0007669"/>
    <property type="project" value="TreeGrafter"/>
</dbReference>
<feature type="binding site" evidence="5">
    <location>
        <begin position="155"/>
        <end position="161"/>
    </location>
    <ligand>
        <name>ATP</name>
        <dbReference type="ChEBI" id="CHEBI:30616"/>
    </ligand>
</feature>
<gene>
    <name evidence="5 6" type="primary">purK</name>
    <name evidence="7" type="ORF">G3M56_005645</name>
</gene>
<protein>
    <recommendedName>
        <fullName evidence="5 6">N5-carboxyaminoimidazole ribonucleotide synthase</fullName>
        <shortName evidence="5 6">N5-CAIR synthase</shortName>
        <ecNumber evidence="5 6">6.3.4.18</ecNumber>
    </recommendedName>
    <alternativeName>
        <fullName evidence="5 6">5-(carboxyamino)imidazole ribonucleotide synthetase</fullName>
    </alternativeName>
</protein>
<dbReference type="SUPFAM" id="SSF51246">
    <property type="entry name" value="Rudiment single hybrid motif"/>
    <property type="match status" value="1"/>
</dbReference>
<dbReference type="InterPro" id="IPR011054">
    <property type="entry name" value="Rudment_hybrid_motif"/>
</dbReference>
<dbReference type="Proteomes" id="UP000475117">
    <property type="component" value="Chromosome"/>
</dbReference>
<dbReference type="Gene3D" id="3.30.470.20">
    <property type="entry name" value="ATP-grasp fold, B domain"/>
    <property type="match status" value="1"/>
</dbReference>
<dbReference type="NCBIfam" id="NF004679">
    <property type="entry name" value="PRK06019.1-5"/>
    <property type="match status" value="1"/>
</dbReference>
<keyword evidence="8" id="KW-1185">Reference proteome</keyword>
<dbReference type="InterPro" id="IPR016185">
    <property type="entry name" value="PreATP-grasp_dom_sf"/>
</dbReference>
<dbReference type="HAMAP" id="MF_01928">
    <property type="entry name" value="PurK"/>
    <property type="match status" value="1"/>
</dbReference>
<feature type="binding site" evidence="5">
    <location>
        <position position="110"/>
    </location>
    <ligand>
        <name>ATP</name>
        <dbReference type="ChEBI" id="CHEBI:30616"/>
    </ligand>
</feature>
<dbReference type="EC" id="6.3.4.18" evidence="5 6"/>
<comment type="function">
    <text evidence="6">Catalyzes the ATP-dependent conversion of 5-aminoimidazole ribonucleotide (AIR) and HCO(3)- to N5-carboxyaminoimidazole ribonucleotide (N5-CAIR).</text>
</comment>
<keyword evidence="2 5" id="KW-0547">Nucleotide-binding</keyword>
<comment type="function">
    <text evidence="5">Catalyzes the ATP-dependent conversion of 5-aminoimidazole ribonucleotide (AIR) and HCO(3)(-) to N5-carboxyaminoimidazole ribonucleotide (N5-CAIR).</text>
</comment>
<dbReference type="InterPro" id="IPR005875">
    <property type="entry name" value="PurK"/>
</dbReference>
<evidence type="ECO:0000256" key="6">
    <source>
        <dbReference type="RuleBase" id="RU361200"/>
    </source>
</evidence>
<evidence type="ECO:0000256" key="2">
    <source>
        <dbReference type="ARBA" id="ARBA00022741"/>
    </source>
</evidence>
<dbReference type="PROSITE" id="PS50975">
    <property type="entry name" value="ATP_GRASP"/>
    <property type="match status" value="1"/>
</dbReference>
<dbReference type="PANTHER" id="PTHR11609:SF5">
    <property type="entry name" value="PHOSPHORIBOSYLAMINOIMIDAZOLE CARBOXYLASE"/>
    <property type="match status" value="1"/>
</dbReference>
<dbReference type="GO" id="GO:0004638">
    <property type="term" value="F:phosphoribosylaminoimidazole carboxylase activity"/>
    <property type="evidence" value="ECO:0007669"/>
    <property type="project" value="InterPro"/>
</dbReference>
<dbReference type="GO" id="GO:0006189">
    <property type="term" value="P:'de novo' IMP biosynthetic process"/>
    <property type="evidence" value="ECO:0007669"/>
    <property type="project" value="UniProtKB-UniRule"/>
</dbReference>
<feature type="binding site" evidence="5">
    <location>
        <begin position="189"/>
        <end position="192"/>
    </location>
    <ligand>
        <name>ATP</name>
        <dbReference type="ChEBI" id="CHEBI:30616"/>
    </ligand>
</feature>
<evidence type="ECO:0000256" key="5">
    <source>
        <dbReference type="HAMAP-Rule" id="MF_01928"/>
    </source>
</evidence>
<dbReference type="Gene3D" id="3.30.1490.20">
    <property type="entry name" value="ATP-grasp fold, A domain"/>
    <property type="match status" value="1"/>
</dbReference>
<dbReference type="FunFam" id="3.30.470.20:FF:000029">
    <property type="entry name" value="N5-carboxyaminoimidazole ribonucleotide synthase"/>
    <property type="match status" value="1"/>
</dbReference>
<organism evidence="7 8">
    <name type="scientific">Sulfuriroseicoccus oceanibius</name>
    <dbReference type="NCBI Taxonomy" id="2707525"/>
    <lineage>
        <taxon>Bacteria</taxon>
        <taxon>Pseudomonadati</taxon>
        <taxon>Verrucomicrobiota</taxon>
        <taxon>Verrucomicrobiia</taxon>
        <taxon>Verrucomicrobiales</taxon>
        <taxon>Verrucomicrobiaceae</taxon>
        <taxon>Sulfuriroseicoccus</taxon>
    </lineage>
</organism>
<evidence type="ECO:0000256" key="4">
    <source>
        <dbReference type="ARBA" id="ARBA00022840"/>
    </source>
</evidence>
<feature type="binding site" evidence="5">
    <location>
        <position position="220"/>
    </location>
    <ligand>
        <name>ATP</name>
        <dbReference type="ChEBI" id="CHEBI:30616"/>
    </ligand>
</feature>
<accession>A0A6B3L2J3</accession>
<comment type="pathway">
    <text evidence="5 6">Purine metabolism; IMP biosynthesis via de novo pathway; 5-amino-1-(5-phospho-D-ribosyl)imidazole-4-carboxylate from 5-amino-1-(5-phospho-D-ribosyl)imidazole (N5-CAIR route): step 1/2.</text>
</comment>
<dbReference type="InterPro" id="IPR040686">
    <property type="entry name" value="PurK_C"/>
</dbReference>
<dbReference type="InterPro" id="IPR029752">
    <property type="entry name" value="D-isomer_DH_CS1"/>
</dbReference>
<dbReference type="GO" id="GO:0046872">
    <property type="term" value="F:metal ion binding"/>
    <property type="evidence" value="ECO:0007669"/>
    <property type="project" value="InterPro"/>
</dbReference>
<dbReference type="InterPro" id="IPR054350">
    <property type="entry name" value="PurT/PurK_preATP-grasp"/>
</dbReference>
<dbReference type="SUPFAM" id="SSF56059">
    <property type="entry name" value="Glutathione synthetase ATP-binding domain-like"/>
    <property type="match status" value="1"/>
</dbReference>
<evidence type="ECO:0000313" key="7">
    <source>
        <dbReference type="EMBL" id="QQL46065.1"/>
    </source>
</evidence>
<keyword evidence="3 5" id="KW-0658">Purine biosynthesis</keyword>